<evidence type="ECO:0000259" key="2">
    <source>
        <dbReference type="Pfam" id="PF04471"/>
    </source>
</evidence>
<organism evidence="3 4">
    <name type="scientific">Halalkalibacter krulwichiae</name>
    <dbReference type="NCBI Taxonomy" id="199441"/>
    <lineage>
        <taxon>Bacteria</taxon>
        <taxon>Bacillati</taxon>
        <taxon>Bacillota</taxon>
        <taxon>Bacilli</taxon>
        <taxon>Bacillales</taxon>
        <taxon>Bacillaceae</taxon>
        <taxon>Halalkalibacter</taxon>
    </lineage>
</organism>
<dbReference type="AlphaFoldDB" id="A0A1X9MHX4"/>
<keyword evidence="1" id="KW-0812">Transmembrane</keyword>
<feature type="domain" description="Restriction endonuclease type IV Mrr" evidence="2">
    <location>
        <begin position="69"/>
        <end position="177"/>
    </location>
</feature>
<dbReference type="Gene3D" id="3.40.1350.10">
    <property type="match status" value="1"/>
</dbReference>
<dbReference type="InterPro" id="IPR011335">
    <property type="entry name" value="Restrct_endonuc-II-like"/>
</dbReference>
<feature type="transmembrane region" description="Helical" evidence="1">
    <location>
        <begin position="12"/>
        <end position="28"/>
    </location>
</feature>
<dbReference type="InterPro" id="IPR011856">
    <property type="entry name" value="tRNA_endonuc-like_dom_sf"/>
</dbReference>
<dbReference type="GO" id="GO:0009307">
    <property type="term" value="P:DNA restriction-modification system"/>
    <property type="evidence" value="ECO:0007669"/>
    <property type="project" value="InterPro"/>
</dbReference>
<dbReference type="GO" id="GO:0003677">
    <property type="term" value="F:DNA binding"/>
    <property type="evidence" value="ECO:0007669"/>
    <property type="project" value="InterPro"/>
</dbReference>
<keyword evidence="4" id="KW-1185">Reference proteome</keyword>
<dbReference type="GO" id="GO:0015666">
    <property type="term" value="F:restriction endodeoxyribonuclease activity"/>
    <property type="evidence" value="ECO:0007669"/>
    <property type="project" value="TreeGrafter"/>
</dbReference>
<keyword evidence="3" id="KW-0540">Nuclease</keyword>
<protein>
    <submittedName>
        <fullName evidence="3">Restriction endonuclease</fullName>
    </submittedName>
</protein>
<gene>
    <name evidence="3" type="ORF">BkAM31D_19310</name>
</gene>
<dbReference type="InterPro" id="IPR007560">
    <property type="entry name" value="Restrct_endonuc_IV_Mrr"/>
</dbReference>
<dbReference type="PANTHER" id="PTHR30015">
    <property type="entry name" value="MRR RESTRICTION SYSTEM PROTEIN"/>
    <property type="match status" value="1"/>
</dbReference>
<proteinExistence type="predicted"/>
<feature type="transmembrane region" description="Helical" evidence="1">
    <location>
        <begin position="34"/>
        <end position="52"/>
    </location>
</feature>
<keyword evidence="1" id="KW-0472">Membrane</keyword>
<keyword evidence="1" id="KW-1133">Transmembrane helix</keyword>
<sequence>MSKSSSKHTNKFVPISFFLTTYIMVQLYNYDFTLFGLSLAALLTFIGIWYLFKEYKIFSPHRSATFMNIDEISDQEFQQLLVPIFQNQGYSVNKMKETYKSKADLILRRKGEKAIVFLKRQANNVGSTVIKDAISCKPTYQASKVIVVSNRQFTKSAKLEARANKVILIDRDSLDALLDAYLQHKRSHRFIQRVRTLFFREDIKSDS</sequence>
<dbReference type="RefSeq" id="WP_066159039.1">
    <property type="nucleotide sequence ID" value="NZ_CP020814.1"/>
</dbReference>
<evidence type="ECO:0000256" key="1">
    <source>
        <dbReference type="SAM" id="Phobius"/>
    </source>
</evidence>
<name>A0A1X9MHX4_9BACI</name>
<reference evidence="3 4" key="1">
    <citation type="submission" date="2017-04" db="EMBL/GenBank/DDBJ databases">
        <title>Bacillus krulwichiae AM31D Genome sequencing and assembly.</title>
        <authorList>
            <person name="Krulwich T.A."/>
            <person name="Anastor L."/>
            <person name="Ehrlich R."/>
            <person name="Ehrlich G.D."/>
            <person name="Janto B."/>
        </authorList>
    </citation>
    <scope>NUCLEOTIDE SEQUENCE [LARGE SCALE GENOMIC DNA]</scope>
    <source>
        <strain evidence="3 4">AM31D</strain>
    </source>
</reference>
<evidence type="ECO:0000313" key="3">
    <source>
        <dbReference type="EMBL" id="ARK31813.1"/>
    </source>
</evidence>
<dbReference type="EMBL" id="CP020814">
    <property type="protein sequence ID" value="ARK31813.1"/>
    <property type="molecule type" value="Genomic_DNA"/>
</dbReference>
<dbReference type="InterPro" id="IPR052906">
    <property type="entry name" value="Type_IV_Methyl-Rstrct_Enzyme"/>
</dbReference>
<dbReference type="SUPFAM" id="SSF52980">
    <property type="entry name" value="Restriction endonuclease-like"/>
    <property type="match status" value="1"/>
</dbReference>
<dbReference type="Proteomes" id="UP000193006">
    <property type="component" value="Chromosome"/>
</dbReference>
<keyword evidence="3" id="KW-0378">Hydrolase</keyword>
<accession>A0A1X9MHX4</accession>
<dbReference type="KEGG" id="bkw:BkAM31D_19310"/>
<keyword evidence="3" id="KW-0255">Endonuclease</keyword>
<dbReference type="Pfam" id="PF04471">
    <property type="entry name" value="Mrr_cat"/>
    <property type="match status" value="1"/>
</dbReference>
<dbReference type="PANTHER" id="PTHR30015:SF6">
    <property type="entry name" value="SLL1429 PROTEIN"/>
    <property type="match status" value="1"/>
</dbReference>
<evidence type="ECO:0000313" key="4">
    <source>
        <dbReference type="Proteomes" id="UP000193006"/>
    </source>
</evidence>